<evidence type="ECO:0000313" key="2">
    <source>
        <dbReference type="EMBL" id="KIK42396.1"/>
    </source>
</evidence>
<reference evidence="2 3" key="1">
    <citation type="submission" date="2014-04" db="EMBL/GenBank/DDBJ databases">
        <authorList>
            <consortium name="DOE Joint Genome Institute"/>
            <person name="Kuo A."/>
            <person name="Ruytinx J."/>
            <person name="Rineau F."/>
            <person name="Colpaert J."/>
            <person name="Kohler A."/>
            <person name="Nagy L.G."/>
            <person name="Floudas D."/>
            <person name="Copeland A."/>
            <person name="Barry K.W."/>
            <person name="Cichocki N."/>
            <person name="Veneault-Fourrey C."/>
            <person name="LaButti K."/>
            <person name="Lindquist E.A."/>
            <person name="Lipzen A."/>
            <person name="Lundell T."/>
            <person name="Morin E."/>
            <person name="Murat C."/>
            <person name="Sun H."/>
            <person name="Tunlid A."/>
            <person name="Henrissat B."/>
            <person name="Grigoriev I.V."/>
            <person name="Hibbett D.S."/>
            <person name="Martin F."/>
            <person name="Nordberg H.P."/>
            <person name="Cantor M.N."/>
            <person name="Hua S.X."/>
        </authorList>
    </citation>
    <scope>NUCLEOTIDE SEQUENCE [LARGE SCALE GENOMIC DNA]</scope>
    <source>
        <strain evidence="2 3">UH-Slu-Lm8-n1</strain>
    </source>
</reference>
<dbReference type="PANTHER" id="PTHR10098:SF108">
    <property type="entry name" value="TETRATRICOPEPTIDE REPEAT PROTEIN 28"/>
    <property type="match status" value="1"/>
</dbReference>
<dbReference type="OrthoDB" id="9991317at2759"/>
<keyword evidence="3" id="KW-1185">Reference proteome</keyword>
<evidence type="ECO:0000259" key="1">
    <source>
        <dbReference type="Pfam" id="PF12770"/>
    </source>
</evidence>
<proteinExistence type="predicted"/>
<accession>A0A0D0AKN1</accession>
<dbReference type="STRING" id="930992.A0A0D0AKN1"/>
<dbReference type="InterPro" id="IPR011990">
    <property type="entry name" value="TPR-like_helical_dom_sf"/>
</dbReference>
<feature type="domain" description="CHAT" evidence="1">
    <location>
        <begin position="6"/>
        <end position="65"/>
    </location>
</feature>
<dbReference type="Proteomes" id="UP000054485">
    <property type="component" value="Unassembled WGS sequence"/>
</dbReference>
<dbReference type="SUPFAM" id="SSF48452">
    <property type="entry name" value="TPR-like"/>
    <property type="match status" value="1"/>
</dbReference>
<evidence type="ECO:0000313" key="3">
    <source>
        <dbReference type="Proteomes" id="UP000054485"/>
    </source>
</evidence>
<sequence>MEKAHAEFVFLSACHTAVGDEETPEEVTHLAADLQLSGFKSIVGELWEADDAVTNHVVKAFYEKAVRSPCIPSPRLLLLIPPTVQPILDLHRTIMPSNFEGRFIRLEVINGENLQVPSERVPAGIYVFINVDLRSWWKSAVKVLSSDKSVAWGDTATLSLDTSPKLSFEIRASFELDRMLGNGELIGELEMTWDELLNRGDEPFNISFSSIRGICPSLTLKAAVVHSCDNQDSPLLNSTADCKIARDTDAGHARFAEYAMSKMVSHLNDAVEHFQSVLDGRCPVDHPDRAAALTNLAWVRLVGYIEGDFQDIDPVTSLFREALALRPQGHPDHPSSLYHLTVALTRRYSKEDITIYIHESAQLYCKLLPLCPEGTYLRSITAGANGVDYVIRACNNLPTDASDEGIHLRRIVLQLCPLDHQHRPKALEQLSNALKSRFKQRGSIDDIDESTQVSREAVSLCPEGHTDRDTYLNSLAFSLRRRFDHQGRSHDLDEAISLYEEALLLRPVGHEYRDTSLNNLGGALRMRFVRRGGVDDINRAISLRREALTLNLPGHPRHDSRLNNLAVALKIRYNELDVSEDLNEAIDLYRESLRLKRLGHPDRYKTLYNLGSVLCSRFTKTQRNEDIEEAIRLCQESLEILPSLHPHRCASYRWLQEAYLSRYRVQREAADLSLAVENFRLTSRHPTRGFPDRIEVAIDWALQAEVYQHDSALEAYQLCLELFDNHVMTRSSVISRREAATAVRGAQSLPADAASYATRRGNLRQAIEFVEQGRGQQWSLASRLRTPLEDLESTNPELALKLSELSKSLSDAQGSATLTDRAAADIAAIQYRRLTEQWGAAVAEIRNIEGFSRFLLPPSYEDLQAAACQGPVIILIASQYLCSAIIVPPSGEPYDVRFPRLALADLKKLKADFAKAIKQAGVWDEIMLPIVKVLGLDLKLRCGSRIWLCPTADFTSIPLHAANPFRMKAGGSGPEHCLEDLYTCSYTPTLSALIRAQQSMKMRVLPSFVAIGQGEPGSGQGKALLAVGDELELVCKLFPAVANPTSISGDEATRAGALDALQQNTWVHLACHGKQDHEQPYNSHFAMKDKPLTLLDIMKEDIPHAEFAFLSACHTAVGDNKTPDEVIHLAAGLQFSGFKSVIGTLWQVDDAVAKHIVKAFYEKMFEDLEDGGVMDCTKAARALNHATYFVKKVVPLEQRIVFIHIGV</sequence>
<gene>
    <name evidence="2" type="ORF">CY34DRAFT_12404</name>
</gene>
<dbReference type="Gene3D" id="1.25.40.10">
    <property type="entry name" value="Tetratricopeptide repeat domain"/>
    <property type="match status" value="2"/>
</dbReference>
<dbReference type="HOGENOM" id="CLU_001305_0_1_1"/>
<organism evidence="2 3">
    <name type="scientific">Suillus luteus UH-Slu-Lm8-n1</name>
    <dbReference type="NCBI Taxonomy" id="930992"/>
    <lineage>
        <taxon>Eukaryota</taxon>
        <taxon>Fungi</taxon>
        <taxon>Dikarya</taxon>
        <taxon>Basidiomycota</taxon>
        <taxon>Agaricomycotina</taxon>
        <taxon>Agaricomycetes</taxon>
        <taxon>Agaricomycetidae</taxon>
        <taxon>Boletales</taxon>
        <taxon>Suillineae</taxon>
        <taxon>Suillaceae</taxon>
        <taxon>Suillus</taxon>
    </lineage>
</organism>
<dbReference type="InterPro" id="IPR024983">
    <property type="entry name" value="CHAT_dom"/>
</dbReference>
<protein>
    <recommendedName>
        <fullName evidence="1">CHAT domain-containing protein</fullName>
    </recommendedName>
</protein>
<dbReference type="Pfam" id="PF12770">
    <property type="entry name" value="CHAT"/>
    <property type="match status" value="2"/>
</dbReference>
<dbReference type="PANTHER" id="PTHR10098">
    <property type="entry name" value="RAPSYN-RELATED"/>
    <property type="match status" value="1"/>
</dbReference>
<reference evidence="3" key="2">
    <citation type="submission" date="2015-01" db="EMBL/GenBank/DDBJ databases">
        <title>Evolutionary Origins and Diversification of the Mycorrhizal Mutualists.</title>
        <authorList>
            <consortium name="DOE Joint Genome Institute"/>
            <consortium name="Mycorrhizal Genomics Consortium"/>
            <person name="Kohler A."/>
            <person name="Kuo A."/>
            <person name="Nagy L.G."/>
            <person name="Floudas D."/>
            <person name="Copeland A."/>
            <person name="Barry K.W."/>
            <person name="Cichocki N."/>
            <person name="Veneault-Fourrey C."/>
            <person name="LaButti K."/>
            <person name="Lindquist E.A."/>
            <person name="Lipzen A."/>
            <person name="Lundell T."/>
            <person name="Morin E."/>
            <person name="Murat C."/>
            <person name="Riley R."/>
            <person name="Ohm R."/>
            <person name="Sun H."/>
            <person name="Tunlid A."/>
            <person name="Henrissat B."/>
            <person name="Grigoriev I.V."/>
            <person name="Hibbett D.S."/>
            <person name="Martin F."/>
        </authorList>
    </citation>
    <scope>NUCLEOTIDE SEQUENCE [LARGE SCALE GENOMIC DNA]</scope>
    <source>
        <strain evidence="3">UH-Slu-Lm8-n1</strain>
    </source>
</reference>
<feature type="domain" description="CHAT" evidence="1">
    <location>
        <begin position="941"/>
        <end position="1164"/>
    </location>
</feature>
<dbReference type="EMBL" id="KN835240">
    <property type="protein sequence ID" value="KIK42396.1"/>
    <property type="molecule type" value="Genomic_DNA"/>
</dbReference>
<dbReference type="InParanoid" id="A0A0D0AKN1"/>
<dbReference type="AlphaFoldDB" id="A0A0D0AKN1"/>
<name>A0A0D0AKN1_9AGAM</name>